<dbReference type="RefSeq" id="XP_024744200.1">
    <property type="nucleotide sequence ID" value="XM_024870363.1"/>
</dbReference>
<dbReference type="GeneID" id="36578445"/>
<sequence length="233" mass="26432">MLDPFTWGKFHPPMVLQLWKLPMKFRGSMVLFMLFLTLGNVKPVVGMVLLLSAAYGCFHFTRWDPLLFVCGVILAELQILRKSSPCTLERLRRNSTLVNAIRLIPAIFWVAVLAPRSLRRFLACKPSVPTPRLPTHLPIHSCTMQHSLASTLFLDLGRYSQAPILWENFEPLQKPFVVPLANYFGGYIVRVIHCPFSISSNDWEMGHVTTIRYSGNPSFGIRSSRADSSWVAS</sequence>
<keyword evidence="1" id="KW-0812">Transmembrane</keyword>
<accession>A0A2J6TW92</accession>
<dbReference type="InParanoid" id="A0A2J6TW92"/>
<organism evidence="2 3">
    <name type="scientific">Hyaloscypha bicolor E</name>
    <dbReference type="NCBI Taxonomy" id="1095630"/>
    <lineage>
        <taxon>Eukaryota</taxon>
        <taxon>Fungi</taxon>
        <taxon>Dikarya</taxon>
        <taxon>Ascomycota</taxon>
        <taxon>Pezizomycotina</taxon>
        <taxon>Leotiomycetes</taxon>
        <taxon>Helotiales</taxon>
        <taxon>Hyaloscyphaceae</taxon>
        <taxon>Hyaloscypha</taxon>
        <taxon>Hyaloscypha bicolor</taxon>
    </lineage>
</organism>
<feature type="transmembrane region" description="Helical" evidence="1">
    <location>
        <begin position="100"/>
        <end position="118"/>
    </location>
</feature>
<keyword evidence="3" id="KW-1185">Reference proteome</keyword>
<proteinExistence type="predicted"/>
<keyword evidence="1" id="KW-1133">Transmembrane helix</keyword>
<name>A0A2J6TW92_9HELO</name>
<feature type="transmembrane region" description="Helical" evidence="1">
    <location>
        <begin position="29"/>
        <end position="51"/>
    </location>
</feature>
<keyword evidence="1" id="KW-0472">Membrane</keyword>
<dbReference type="STRING" id="1095630.A0A2J6TW92"/>
<dbReference type="Proteomes" id="UP000235371">
    <property type="component" value="Unassembled WGS sequence"/>
</dbReference>
<evidence type="ECO:0000313" key="3">
    <source>
        <dbReference type="Proteomes" id="UP000235371"/>
    </source>
</evidence>
<protein>
    <submittedName>
        <fullName evidence="2">Uncharacterized protein</fullName>
    </submittedName>
</protein>
<evidence type="ECO:0000313" key="2">
    <source>
        <dbReference type="EMBL" id="PMD67296.1"/>
    </source>
</evidence>
<dbReference type="OrthoDB" id="5819582at2759"/>
<evidence type="ECO:0000256" key="1">
    <source>
        <dbReference type="SAM" id="Phobius"/>
    </source>
</evidence>
<gene>
    <name evidence="2" type="ORF">K444DRAFT_11659</name>
</gene>
<dbReference type="AlphaFoldDB" id="A0A2J6TW92"/>
<reference evidence="2 3" key="1">
    <citation type="submission" date="2016-04" db="EMBL/GenBank/DDBJ databases">
        <title>A degradative enzymes factory behind the ericoid mycorrhizal symbiosis.</title>
        <authorList>
            <consortium name="DOE Joint Genome Institute"/>
            <person name="Martino E."/>
            <person name="Morin E."/>
            <person name="Grelet G."/>
            <person name="Kuo A."/>
            <person name="Kohler A."/>
            <person name="Daghino S."/>
            <person name="Barry K."/>
            <person name="Choi C."/>
            <person name="Cichocki N."/>
            <person name="Clum A."/>
            <person name="Copeland A."/>
            <person name="Hainaut M."/>
            <person name="Haridas S."/>
            <person name="Labutti K."/>
            <person name="Lindquist E."/>
            <person name="Lipzen A."/>
            <person name="Khouja H.-R."/>
            <person name="Murat C."/>
            <person name="Ohm R."/>
            <person name="Olson A."/>
            <person name="Spatafora J."/>
            <person name="Veneault-Fourrey C."/>
            <person name="Henrissat B."/>
            <person name="Grigoriev I."/>
            <person name="Martin F."/>
            <person name="Perotto S."/>
        </authorList>
    </citation>
    <scope>NUCLEOTIDE SEQUENCE [LARGE SCALE GENOMIC DNA]</scope>
    <source>
        <strain evidence="2 3">E</strain>
    </source>
</reference>
<dbReference type="EMBL" id="KZ613740">
    <property type="protein sequence ID" value="PMD67296.1"/>
    <property type="molecule type" value="Genomic_DNA"/>
</dbReference>